<keyword evidence="2" id="KW-0677">Repeat</keyword>
<dbReference type="InterPro" id="IPR011990">
    <property type="entry name" value="TPR-like_helical_dom_sf"/>
</dbReference>
<dbReference type="PANTHER" id="PTHR46128">
    <property type="entry name" value="MITOCHONDRIAL GROUP I INTRON SPLICING FACTOR CCM1"/>
    <property type="match status" value="1"/>
</dbReference>
<evidence type="ECO:0000313" key="4">
    <source>
        <dbReference type="EMBL" id="GFY89656.1"/>
    </source>
</evidence>
<protein>
    <submittedName>
        <fullName evidence="4">Tetratricopeptide repeat (TPR)-like superfamily protein</fullName>
    </submittedName>
</protein>
<proteinExistence type="inferred from homology"/>
<dbReference type="OrthoDB" id="185373at2759"/>
<dbReference type="InterPro" id="IPR002885">
    <property type="entry name" value="PPR_rpt"/>
</dbReference>
<dbReference type="EMBL" id="BJWL01000006">
    <property type="protein sequence ID" value="GFY89656.1"/>
    <property type="molecule type" value="Genomic_DNA"/>
</dbReference>
<dbReference type="Gene3D" id="1.25.40.10">
    <property type="entry name" value="Tetratricopeptide repeat domain"/>
    <property type="match status" value="1"/>
</dbReference>
<dbReference type="AlphaFoldDB" id="A0A7J0ETW9"/>
<organism evidence="4 5">
    <name type="scientific">Actinidia rufa</name>
    <dbReference type="NCBI Taxonomy" id="165716"/>
    <lineage>
        <taxon>Eukaryota</taxon>
        <taxon>Viridiplantae</taxon>
        <taxon>Streptophyta</taxon>
        <taxon>Embryophyta</taxon>
        <taxon>Tracheophyta</taxon>
        <taxon>Spermatophyta</taxon>
        <taxon>Magnoliopsida</taxon>
        <taxon>eudicotyledons</taxon>
        <taxon>Gunneridae</taxon>
        <taxon>Pentapetalae</taxon>
        <taxon>asterids</taxon>
        <taxon>Ericales</taxon>
        <taxon>Actinidiaceae</taxon>
        <taxon>Actinidia</taxon>
    </lineage>
</organism>
<dbReference type="PANTHER" id="PTHR46128:SF227">
    <property type="entry name" value="PENTACOTRIPEPTIDE-REPEAT REGION OF PRORP DOMAIN-CONTAINING PROTEIN"/>
    <property type="match status" value="1"/>
</dbReference>
<evidence type="ECO:0000313" key="5">
    <source>
        <dbReference type="Proteomes" id="UP000585474"/>
    </source>
</evidence>
<accession>A0A7J0ETW9</accession>
<evidence type="ECO:0000256" key="2">
    <source>
        <dbReference type="ARBA" id="ARBA00022737"/>
    </source>
</evidence>
<gene>
    <name evidence="4" type="ORF">Acr_06g0015960</name>
</gene>
<comment type="caution">
    <text evidence="4">The sequence shown here is derived from an EMBL/GenBank/DDBJ whole genome shotgun (WGS) entry which is preliminary data.</text>
</comment>
<sequence>MRPSKSRELYNLYKEAFWFDGKVKSRVGVGKIVPNVHTFNVIMLGFYQDGNGIVRMVMGEAVRLWKEIGIKGAKPDAVVYNTVIGGFCGIGEVGRAEELFRVMGLSGYVLERFRPESLTVDAVVRGLREGKRVLGGFGVFESCDELVPKRKRYEYKEGNNELAGMLKKEMLETQMPKEED</sequence>
<dbReference type="PROSITE" id="PS51375">
    <property type="entry name" value="PPR"/>
    <property type="match status" value="1"/>
</dbReference>
<dbReference type="NCBIfam" id="TIGR00756">
    <property type="entry name" value="PPR"/>
    <property type="match status" value="1"/>
</dbReference>
<evidence type="ECO:0000256" key="1">
    <source>
        <dbReference type="ARBA" id="ARBA00007626"/>
    </source>
</evidence>
<reference evidence="4 5" key="1">
    <citation type="submission" date="2019-07" db="EMBL/GenBank/DDBJ databases">
        <title>De Novo Assembly of kiwifruit Actinidia rufa.</title>
        <authorList>
            <person name="Sugita-Konishi S."/>
            <person name="Sato K."/>
            <person name="Mori E."/>
            <person name="Abe Y."/>
            <person name="Kisaki G."/>
            <person name="Hamano K."/>
            <person name="Suezawa K."/>
            <person name="Otani M."/>
            <person name="Fukuda T."/>
            <person name="Manabe T."/>
            <person name="Gomi K."/>
            <person name="Tabuchi M."/>
            <person name="Akimitsu K."/>
            <person name="Kataoka I."/>
        </authorList>
    </citation>
    <scope>NUCLEOTIDE SEQUENCE [LARGE SCALE GENOMIC DNA]</scope>
    <source>
        <strain evidence="5">cv. Fuchu</strain>
    </source>
</reference>
<dbReference type="InterPro" id="IPR050872">
    <property type="entry name" value="PPR_P_subfamily"/>
</dbReference>
<feature type="repeat" description="PPR" evidence="3">
    <location>
        <begin position="76"/>
        <end position="110"/>
    </location>
</feature>
<name>A0A7J0ETW9_9ERIC</name>
<dbReference type="Pfam" id="PF12854">
    <property type="entry name" value="PPR_1"/>
    <property type="match status" value="1"/>
</dbReference>
<dbReference type="Proteomes" id="UP000585474">
    <property type="component" value="Unassembled WGS sequence"/>
</dbReference>
<evidence type="ECO:0000256" key="3">
    <source>
        <dbReference type="PROSITE-ProRule" id="PRU00708"/>
    </source>
</evidence>
<comment type="similarity">
    <text evidence="1">Belongs to the PPR family. P subfamily.</text>
</comment>
<keyword evidence="5" id="KW-1185">Reference proteome</keyword>